<sequence length="618" mass="68415">MSFTMSKKNKRGNRWQADVLAKRLEQTAADGSEDDVLVIGIDFGTTFSGAAWATTADLMSDQINLITSWPGTGREEGKAPTELFYEDGETMWGYEVPHDTDPVRWFKLLLLNDEDIDGELRSSEFLIRGRRMLRDNKKSAEDLVADYLRLLWGHITESIVKARGASVIDAMTFHIVLTVPAIWKDYARNRMRNAAKMAGILDFRAAGPTTLSFAPEPEVAALSTLCEPGRQTEKGEIYVVCDAGGGTVDLISYQIEQNAPIAMREVVEGTGGLCGGIFIDEAFESLCKERLGRKWDRLSKAGVNEVMKGDWECGVKPQFKSGNVGKEYIVSVPAEAFVRSSLDDTTRMPFIKSGRIHFSSENIAGAFSQSFRGIDALVDGQIAQVTQNGLKVTGIILVGGLGGSPYLYEHLKQRYTSSRITILQSGGMRPRTAICRGAVIKGFLDGSSAQGDALPISVTSTISRSNIGINTHERFDRRRHGGSDKYWCSEEGHYRASNQMDWYVKKGEHVPTDTPIRKNYYRILPQSSHEPITLCLYQCEDDVAPPTYQAHMGELCHITFDWDDLDLGYEAISHAATGVPLKKITYEVVVKPSGASSELSIWKSGKQLGSSKLNIRYQ</sequence>
<proteinExistence type="predicted"/>
<name>A0AAN6YCC0_9PEZI</name>
<dbReference type="CDD" id="cd10170">
    <property type="entry name" value="ASKHA_NBD_HSP70"/>
    <property type="match status" value="1"/>
</dbReference>
<dbReference type="PANTHER" id="PTHR14187:SF5">
    <property type="entry name" value="HEAT SHOCK 70 KDA PROTEIN 12A"/>
    <property type="match status" value="1"/>
</dbReference>
<gene>
    <name evidence="1" type="ORF">QBC37DRAFT_125298</name>
</gene>
<dbReference type="InterPro" id="IPR043129">
    <property type="entry name" value="ATPase_NBD"/>
</dbReference>
<organism evidence="1 2">
    <name type="scientific">Rhypophila decipiens</name>
    <dbReference type="NCBI Taxonomy" id="261697"/>
    <lineage>
        <taxon>Eukaryota</taxon>
        <taxon>Fungi</taxon>
        <taxon>Dikarya</taxon>
        <taxon>Ascomycota</taxon>
        <taxon>Pezizomycotina</taxon>
        <taxon>Sordariomycetes</taxon>
        <taxon>Sordariomycetidae</taxon>
        <taxon>Sordariales</taxon>
        <taxon>Naviculisporaceae</taxon>
        <taxon>Rhypophila</taxon>
    </lineage>
</organism>
<protein>
    <submittedName>
        <fullName evidence="1">Actin-like ATPase domain-containing protein</fullName>
    </submittedName>
</protein>
<comment type="caution">
    <text evidence="1">The sequence shown here is derived from an EMBL/GenBank/DDBJ whole genome shotgun (WGS) entry which is preliminary data.</text>
</comment>
<dbReference type="PRINTS" id="PR00301">
    <property type="entry name" value="HEATSHOCK70"/>
</dbReference>
<dbReference type="EMBL" id="MU858080">
    <property type="protein sequence ID" value="KAK4215401.1"/>
    <property type="molecule type" value="Genomic_DNA"/>
</dbReference>
<accession>A0AAN6YCC0</accession>
<reference evidence="1" key="2">
    <citation type="submission" date="2023-05" db="EMBL/GenBank/DDBJ databases">
        <authorList>
            <consortium name="Lawrence Berkeley National Laboratory"/>
            <person name="Steindorff A."/>
            <person name="Hensen N."/>
            <person name="Bonometti L."/>
            <person name="Westerberg I."/>
            <person name="Brannstrom I.O."/>
            <person name="Guillou S."/>
            <person name="Cros-Aarteil S."/>
            <person name="Calhoun S."/>
            <person name="Haridas S."/>
            <person name="Kuo A."/>
            <person name="Mondo S."/>
            <person name="Pangilinan J."/>
            <person name="Riley R."/>
            <person name="Labutti K."/>
            <person name="Andreopoulos B."/>
            <person name="Lipzen A."/>
            <person name="Chen C."/>
            <person name="Yanf M."/>
            <person name="Daum C."/>
            <person name="Ng V."/>
            <person name="Clum A."/>
            <person name="Ohm R."/>
            <person name="Martin F."/>
            <person name="Silar P."/>
            <person name="Natvig D."/>
            <person name="Lalanne C."/>
            <person name="Gautier V."/>
            <person name="Ament-Velasquez S.L."/>
            <person name="Kruys A."/>
            <person name="Hutchinson M.I."/>
            <person name="Powell A.J."/>
            <person name="Barry K."/>
            <person name="Miller A.N."/>
            <person name="Grigoriev I.V."/>
            <person name="Debuchy R."/>
            <person name="Gladieux P."/>
            <person name="Thoren M.H."/>
            <person name="Johannesson H."/>
        </authorList>
    </citation>
    <scope>NUCLEOTIDE SEQUENCE</scope>
    <source>
        <strain evidence="1">PSN293</strain>
    </source>
</reference>
<reference evidence="1" key="1">
    <citation type="journal article" date="2023" name="Mol. Phylogenet. Evol.">
        <title>Genome-scale phylogeny and comparative genomics of the fungal order Sordariales.</title>
        <authorList>
            <person name="Hensen N."/>
            <person name="Bonometti L."/>
            <person name="Westerberg I."/>
            <person name="Brannstrom I.O."/>
            <person name="Guillou S."/>
            <person name="Cros-Aarteil S."/>
            <person name="Calhoun S."/>
            <person name="Haridas S."/>
            <person name="Kuo A."/>
            <person name="Mondo S."/>
            <person name="Pangilinan J."/>
            <person name="Riley R."/>
            <person name="LaButti K."/>
            <person name="Andreopoulos B."/>
            <person name="Lipzen A."/>
            <person name="Chen C."/>
            <person name="Yan M."/>
            <person name="Daum C."/>
            <person name="Ng V."/>
            <person name="Clum A."/>
            <person name="Steindorff A."/>
            <person name="Ohm R.A."/>
            <person name="Martin F."/>
            <person name="Silar P."/>
            <person name="Natvig D.O."/>
            <person name="Lalanne C."/>
            <person name="Gautier V."/>
            <person name="Ament-Velasquez S.L."/>
            <person name="Kruys A."/>
            <person name="Hutchinson M.I."/>
            <person name="Powell A.J."/>
            <person name="Barry K."/>
            <person name="Miller A.N."/>
            <person name="Grigoriev I.V."/>
            <person name="Debuchy R."/>
            <person name="Gladieux P."/>
            <person name="Hiltunen Thoren M."/>
            <person name="Johannesson H."/>
        </authorList>
    </citation>
    <scope>NUCLEOTIDE SEQUENCE</scope>
    <source>
        <strain evidence="1">PSN293</strain>
    </source>
</reference>
<evidence type="ECO:0000313" key="2">
    <source>
        <dbReference type="Proteomes" id="UP001301769"/>
    </source>
</evidence>
<dbReference type="AlphaFoldDB" id="A0AAN6YCC0"/>
<dbReference type="Gene3D" id="3.30.420.40">
    <property type="match status" value="1"/>
</dbReference>
<evidence type="ECO:0000313" key="1">
    <source>
        <dbReference type="EMBL" id="KAK4215401.1"/>
    </source>
</evidence>
<dbReference type="Proteomes" id="UP001301769">
    <property type="component" value="Unassembled WGS sequence"/>
</dbReference>
<dbReference type="PANTHER" id="PTHR14187">
    <property type="entry name" value="ALPHA KINASE/ELONGATION FACTOR 2 KINASE"/>
    <property type="match status" value="1"/>
</dbReference>
<dbReference type="SUPFAM" id="SSF53067">
    <property type="entry name" value="Actin-like ATPase domain"/>
    <property type="match status" value="2"/>
</dbReference>
<keyword evidence="2" id="KW-1185">Reference proteome</keyword>